<dbReference type="OrthoDB" id="2972209at2759"/>
<comment type="caution">
    <text evidence="2">The sequence shown here is derived from an EMBL/GenBank/DDBJ whole genome shotgun (WGS) entry which is preliminary data.</text>
</comment>
<sequence>MSSTSANTQVTLPTLYIPLHKRSRSTTPSELTPLLTDLPIYSIQDLLYLSKSPLVGFTPEQRELFNETVPQITLNRKQRKAIEHQRIVKNSHALVPVEETPSGPKASETTRKPLSPVWNTMSSQRRSIRQGRAPDRRRNVKVVDELSWRAPRTRSISATGSPLLLLSPTVA</sequence>
<proteinExistence type="predicted"/>
<protein>
    <submittedName>
        <fullName evidence="2">Uncharacterized protein</fullName>
    </submittedName>
</protein>
<name>A0A9P5PNW0_9AGAR</name>
<organism evidence="2 3">
    <name type="scientific">Rhodocollybia butyracea</name>
    <dbReference type="NCBI Taxonomy" id="206335"/>
    <lineage>
        <taxon>Eukaryota</taxon>
        <taxon>Fungi</taxon>
        <taxon>Dikarya</taxon>
        <taxon>Basidiomycota</taxon>
        <taxon>Agaricomycotina</taxon>
        <taxon>Agaricomycetes</taxon>
        <taxon>Agaricomycetidae</taxon>
        <taxon>Agaricales</taxon>
        <taxon>Marasmiineae</taxon>
        <taxon>Omphalotaceae</taxon>
        <taxon>Rhodocollybia</taxon>
    </lineage>
</organism>
<gene>
    <name evidence="2" type="ORF">BDP27DRAFT_1449529</name>
</gene>
<feature type="region of interest" description="Disordered" evidence="1">
    <location>
        <begin position="97"/>
        <end position="136"/>
    </location>
</feature>
<dbReference type="Proteomes" id="UP000772434">
    <property type="component" value="Unassembled WGS sequence"/>
</dbReference>
<dbReference type="AlphaFoldDB" id="A0A9P5PNW0"/>
<accession>A0A9P5PNW0</accession>
<evidence type="ECO:0000256" key="1">
    <source>
        <dbReference type="SAM" id="MobiDB-lite"/>
    </source>
</evidence>
<evidence type="ECO:0000313" key="3">
    <source>
        <dbReference type="Proteomes" id="UP000772434"/>
    </source>
</evidence>
<keyword evidence="3" id="KW-1185">Reference proteome</keyword>
<dbReference type="EMBL" id="JADNRY010000082">
    <property type="protein sequence ID" value="KAF9066778.1"/>
    <property type="molecule type" value="Genomic_DNA"/>
</dbReference>
<evidence type="ECO:0000313" key="2">
    <source>
        <dbReference type="EMBL" id="KAF9066778.1"/>
    </source>
</evidence>
<reference evidence="2" key="1">
    <citation type="submission" date="2020-11" db="EMBL/GenBank/DDBJ databases">
        <authorList>
            <consortium name="DOE Joint Genome Institute"/>
            <person name="Ahrendt S."/>
            <person name="Riley R."/>
            <person name="Andreopoulos W."/>
            <person name="Labutti K."/>
            <person name="Pangilinan J."/>
            <person name="Ruiz-Duenas F.J."/>
            <person name="Barrasa J.M."/>
            <person name="Sanchez-Garcia M."/>
            <person name="Camarero S."/>
            <person name="Miyauchi S."/>
            <person name="Serrano A."/>
            <person name="Linde D."/>
            <person name="Babiker R."/>
            <person name="Drula E."/>
            <person name="Ayuso-Fernandez I."/>
            <person name="Pacheco R."/>
            <person name="Padilla G."/>
            <person name="Ferreira P."/>
            <person name="Barriuso J."/>
            <person name="Kellner H."/>
            <person name="Castanera R."/>
            <person name="Alfaro M."/>
            <person name="Ramirez L."/>
            <person name="Pisabarro A.G."/>
            <person name="Kuo A."/>
            <person name="Tritt A."/>
            <person name="Lipzen A."/>
            <person name="He G."/>
            <person name="Yan M."/>
            <person name="Ng V."/>
            <person name="Cullen D."/>
            <person name="Martin F."/>
            <person name="Rosso M.-N."/>
            <person name="Henrissat B."/>
            <person name="Hibbett D."/>
            <person name="Martinez A.T."/>
            <person name="Grigoriev I.V."/>
        </authorList>
    </citation>
    <scope>NUCLEOTIDE SEQUENCE</scope>
    <source>
        <strain evidence="2">AH 40177</strain>
    </source>
</reference>